<dbReference type="CDD" id="cd05476">
    <property type="entry name" value="pepsin_A_like_plant"/>
    <property type="match status" value="1"/>
</dbReference>
<proteinExistence type="inferred from homology"/>
<dbReference type="GO" id="GO:0004190">
    <property type="term" value="F:aspartic-type endopeptidase activity"/>
    <property type="evidence" value="ECO:0007669"/>
    <property type="project" value="UniProtKB-KW"/>
</dbReference>
<dbReference type="PANTHER" id="PTHR47967:SF36">
    <property type="entry name" value="PEPTIDASE A1 DOMAIN-CONTAINING PROTEIN"/>
    <property type="match status" value="1"/>
</dbReference>
<dbReference type="EMBL" id="LSRQ01003643">
    <property type="protein sequence ID" value="OAY71075.1"/>
    <property type="molecule type" value="Genomic_DNA"/>
</dbReference>
<dbReference type="InterPro" id="IPR033121">
    <property type="entry name" value="PEPTIDASE_A1"/>
</dbReference>
<keyword evidence="6" id="KW-0732">Signal</keyword>
<dbReference type="InterPro" id="IPR051708">
    <property type="entry name" value="Plant_Aspart_Prot_A1"/>
</dbReference>
<dbReference type="PROSITE" id="PS00141">
    <property type="entry name" value="ASP_PROTEASE"/>
    <property type="match status" value="1"/>
</dbReference>
<feature type="chain" id="PRO_5008508205" evidence="6">
    <location>
        <begin position="22"/>
        <end position="466"/>
    </location>
</feature>
<reference evidence="8 9" key="1">
    <citation type="journal article" date="2016" name="DNA Res.">
        <title>The draft genome of MD-2 pineapple using hybrid error correction of long reads.</title>
        <authorList>
            <person name="Redwan R.M."/>
            <person name="Saidin A."/>
            <person name="Kumar S.V."/>
        </authorList>
    </citation>
    <scope>NUCLEOTIDE SEQUENCE [LARGE SCALE GENOMIC DNA]</scope>
    <source>
        <strain evidence="9">cv. MD2</strain>
        <tissue evidence="8">Leaf</tissue>
    </source>
</reference>
<gene>
    <name evidence="8" type="ORF">ACMD2_20604</name>
</gene>
<evidence type="ECO:0000256" key="5">
    <source>
        <dbReference type="ARBA" id="ARBA00023180"/>
    </source>
</evidence>
<dbReference type="InterPro" id="IPR021109">
    <property type="entry name" value="Peptidase_aspartic_dom_sf"/>
</dbReference>
<dbReference type="GO" id="GO:0005576">
    <property type="term" value="C:extracellular region"/>
    <property type="evidence" value="ECO:0007669"/>
    <property type="project" value="TreeGrafter"/>
</dbReference>
<dbReference type="InterPro" id="IPR001969">
    <property type="entry name" value="Aspartic_peptidase_AS"/>
</dbReference>
<evidence type="ECO:0000313" key="8">
    <source>
        <dbReference type="EMBL" id="OAY71075.1"/>
    </source>
</evidence>
<comment type="caution">
    <text evidence="8">The sequence shown here is derived from an EMBL/GenBank/DDBJ whole genome shotgun (WGS) entry which is preliminary data.</text>
</comment>
<keyword evidence="3" id="KW-0064">Aspartyl protease</keyword>
<dbReference type="Pfam" id="PF14543">
    <property type="entry name" value="TAXi_N"/>
    <property type="match status" value="1"/>
</dbReference>
<evidence type="ECO:0000259" key="7">
    <source>
        <dbReference type="PROSITE" id="PS51767"/>
    </source>
</evidence>
<dbReference type="GO" id="GO:0006508">
    <property type="term" value="P:proteolysis"/>
    <property type="evidence" value="ECO:0007669"/>
    <property type="project" value="UniProtKB-KW"/>
</dbReference>
<keyword evidence="2" id="KW-0645">Protease</keyword>
<dbReference type="PROSITE" id="PS51767">
    <property type="entry name" value="PEPTIDASE_A1"/>
    <property type="match status" value="1"/>
</dbReference>
<comment type="similarity">
    <text evidence="1">Belongs to the peptidase A1 family.</text>
</comment>
<feature type="domain" description="Peptidase A1" evidence="7">
    <location>
        <begin position="116"/>
        <end position="459"/>
    </location>
</feature>
<evidence type="ECO:0000256" key="2">
    <source>
        <dbReference type="ARBA" id="ARBA00022670"/>
    </source>
</evidence>
<evidence type="ECO:0000256" key="3">
    <source>
        <dbReference type="ARBA" id="ARBA00022750"/>
    </source>
</evidence>
<dbReference type="PANTHER" id="PTHR47967">
    <property type="entry name" value="OS07G0603500 PROTEIN-RELATED"/>
    <property type="match status" value="1"/>
</dbReference>
<dbReference type="STRING" id="4615.A0A199V2H2"/>
<evidence type="ECO:0000313" key="9">
    <source>
        <dbReference type="Proteomes" id="UP000092600"/>
    </source>
</evidence>
<keyword evidence="5" id="KW-0325">Glycoprotein</keyword>
<dbReference type="Pfam" id="PF14541">
    <property type="entry name" value="TAXi_C"/>
    <property type="match status" value="1"/>
</dbReference>
<dbReference type="Gene3D" id="2.40.70.10">
    <property type="entry name" value="Acid Proteases"/>
    <property type="match status" value="2"/>
</dbReference>
<feature type="signal peptide" evidence="6">
    <location>
        <begin position="1"/>
        <end position="21"/>
    </location>
</feature>
<dbReference type="InterPro" id="IPR032861">
    <property type="entry name" value="TAXi_N"/>
</dbReference>
<dbReference type="InterPro" id="IPR032799">
    <property type="entry name" value="TAXi_C"/>
</dbReference>
<organism evidence="8 9">
    <name type="scientific">Ananas comosus</name>
    <name type="common">Pineapple</name>
    <name type="synonym">Ananas ananas</name>
    <dbReference type="NCBI Taxonomy" id="4615"/>
    <lineage>
        <taxon>Eukaryota</taxon>
        <taxon>Viridiplantae</taxon>
        <taxon>Streptophyta</taxon>
        <taxon>Embryophyta</taxon>
        <taxon>Tracheophyta</taxon>
        <taxon>Spermatophyta</taxon>
        <taxon>Magnoliopsida</taxon>
        <taxon>Liliopsida</taxon>
        <taxon>Poales</taxon>
        <taxon>Bromeliaceae</taxon>
        <taxon>Bromelioideae</taxon>
        <taxon>Ananas</taxon>
    </lineage>
</organism>
<evidence type="ECO:0000256" key="1">
    <source>
        <dbReference type="ARBA" id="ARBA00007447"/>
    </source>
</evidence>
<protein>
    <submittedName>
        <fullName evidence="8">Aspartic proteinase nepenthesin-2</fullName>
    </submittedName>
</protein>
<name>A0A199V2H2_ANACO</name>
<dbReference type="InterPro" id="IPR034161">
    <property type="entry name" value="Pepsin-like_plant"/>
</dbReference>
<dbReference type="Proteomes" id="UP000092600">
    <property type="component" value="Unassembled WGS sequence"/>
</dbReference>
<evidence type="ECO:0000256" key="4">
    <source>
        <dbReference type="ARBA" id="ARBA00022801"/>
    </source>
</evidence>
<sequence length="466" mass="48496">MSPAPLLLRFLILIFFTISSSSSMAAAAAISLPLLRHLPSSASSASSASSSSPVLLLLLSSASLRRASHLIKSSSWNSSSVALFPHSYGGYSLAPPPLAPLHPLLPLPPLPLPPSSPLPTFLPKSSSSSRLISCSNPSCLWIHPPRLLSRCRMRNSSSHAARPQLCPPYLLLYATGSTAGLLLADTLALPSRSVPGFVLGCSLFSDRQPPTGLAAFGRGAPSFPAQLGLNRFSYCLLSRRFDDDAAVSGSLILGGGGDGDGDGNEGLSFVPFLPNPSPFPAYYYVGLRRITVGGRRVRLPRRALVPDPAGSGGAIVDSGTTFTYLNPAAFAPLAAALLDRVAGRLNRSAAAERRTGLRPCFTLPQSPPRAPTAAAAELGLPELALHFNGGVAMRLPVENCFVLAGPAAATAAAAAEAVCLAVVSGDDGGGAGPWIILGSFQQQNYYMVYDLEKDRLGFRPQSCSGA</sequence>
<evidence type="ECO:0000256" key="6">
    <source>
        <dbReference type="SAM" id="SignalP"/>
    </source>
</evidence>
<dbReference type="AlphaFoldDB" id="A0A199V2H2"/>
<keyword evidence="4" id="KW-0378">Hydrolase</keyword>
<dbReference type="SUPFAM" id="SSF50630">
    <property type="entry name" value="Acid proteases"/>
    <property type="match status" value="1"/>
</dbReference>
<accession>A0A199V2H2</accession>